<gene>
    <name evidence="2" type="ORF">AKJ09_11324</name>
</gene>
<name>A0A0K1QFV9_9BACT</name>
<dbReference type="RefSeq" id="WP_275936728.1">
    <property type="nucleotide sequence ID" value="NZ_CP012333.1"/>
</dbReference>
<sequence>MDGPSFFLERAKLKSLAMTQRTGYDAARPSPHAVFDGFLGTELATALYERFPGPDHPGWMRRDYREQSARLGQLQRSGFEGVDPMIRHLLAEFSGMAFLDFLGTLTGIEGLIPDPHFRGAGISLTLPGGHLALHADFNRDRTRHLERKLTVLYYLGKDWEPGWGGALELWDESRSRCEASYLPVLDRLVVMTHGDTFWHGHPAPLACPEGRYRATLSAYFYVAPKTAADDDAHGAIWAT</sequence>
<accession>A0A0K1QFV9</accession>
<dbReference type="EMBL" id="CP012333">
    <property type="protein sequence ID" value="AKV04661.1"/>
    <property type="molecule type" value="Genomic_DNA"/>
</dbReference>
<keyword evidence="3" id="KW-1185">Reference proteome</keyword>
<feature type="domain" description="Prolyl 4-hydroxylase alpha subunit Fe(2+) 2OG dioxygenase" evidence="1">
    <location>
        <begin position="127"/>
        <end position="220"/>
    </location>
</feature>
<evidence type="ECO:0000313" key="3">
    <source>
        <dbReference type="Proteomes" id="UP000064967"/>
    </source>
</evidence>
<dbReference type="STRING" id="1391654.AKJ09_11324"/>
<protein>
    <recommendedName>
        <fullName evidence="1">Prolyl 4-hydroxylase alpha subunit Fe(2+) 2OG dioxygenase domain-containing protein</fullName>
    </recommendedName>
</protein>
<evidence type="ECO:0000313" key="2">
    <source>
        <dbReference type="EMBL" id="AKV04661.1"/>
    </source>
</evidence>
<reference evidence="2 3" key="1">
    <citation type="submission" date="2015-08" db="EMBL/GenBank/DDBJ databases">
        <authorList>
            <person name="Babu N.S."/>
            <person name="Beckwith C.J."/>
            <person name="Beseler K.G."/>
            <person name="Brison A."/>
            <person name="Carone J.V."/>
            <person name="Caskin T.P."/>
            <person name="Diamond M."/>
            <person name="Durham M.E."/>
            <person name="Foxe J.M."/>
            <person name="Go M."/>
            <person name="Henderson B.A."/>
            <person name="Jones I.B."/>
            <person name="McGettigan J.A."/>
            <person name="Micheletti S.J."/>
            <person name="Nasrallah M.E."/>
            <person name="Ortiz D."/>
            <person name="Piller C.R."/>
            <person name="Privatt S.R."/>
            <person name="Schneider S.L."/>
            <person name="Sharp S."/>
            <person name="Smith T.C."/>
            <person name="Stanton J.D."/>
            <person name="Ullery H.E."/>
            <person name="Wilson R.J."/>
            <person name="Serrano M.G."/>
            <person name="Buck G."/>
            <person name="Lee V."/>
            <person name="Wang Y."/>
            <person name="Carvalho R."/>
            <person name="Voegtly L."/>
            <person name="Shi R."/>
            <person name="Duckworth R."/>
            <person name="Johnson A."/>
            <person name="Loviza R."/>
            <person name="Walstead R."/>
            <person name="Shah Z."/>
            <person name="Kiflezghi M."/>
            <person name="Wade K."/>
            <person name="Ball S.L."/>
            <person name="Bradley K.W."/>
            <person name="Asai D.J."/>
            <person name="Bowman C.A."/>
            <person name="Russell D.A."/>
            <person name="Pope W.H."/>
            <person name="Jacobs-Sera D."/>
            <person name="Hendrix R.W."/>
            <person name="Hatfull G.F."/>
        </authorList>
    </citation>
    <scope>NUCLEOTIDE SEQUENCE [LARGE SCALE GENOMIC DNA]</scope>
    <source>
        <strain evidence="2 3">DSM 27648</strain>
    </source>
</reference>
<dbReference type="Pfam" id="PF13640">
    <property type="entry name" value="2OG-FeII_Oxy_3"/>
    <property type="match status" value="1"/>
</dbReference>
<proteinExistence type="predicted"/>
<dbReference type="InterPro" id="IPR044862">
    <property type="entry name" value="Pro_4_hyd_alph_FE2OG_OXY"/>
</dbReference>
<dbReference type="AlphaFoldDB" id="A0A0K1QFV9"/>
<dbReference type="Proteomes" id="UP000064967">
    <property type="component" value="Chromosome"/>
</dbReference>
<organism evidence="2 3">
    <name type="scientific">Labilithrix luteola</name>
    <dbReference type="NCBI Taxonomy" id="1391654"/>
    <lineage>
        <taxon>Bacteria</taxon>
        <taxon>Pseudomonadati</taxon>
        <taxon>Myxococcota</taxon>
        <taxon>Polyangia</taxon>
        <taxon>Polyangiales</taxon>
        <taxon>Labilitrichaceae</taxon>
        <taxon>Labilithrix</taxon>
    </lineage>
</organism>
<dbReference type="KEGG" id="llu:AKJ09_11324"/>
<dbReference type="PATRIC" id="fig|1391654.3.peg.11495"/>
<dbReference type="Gene3D" id="2.60.120.620">
    <property type="entry name" value="q2cbj1_9rhob like domain"/>
    <property type="match status" value="1"/>
</dbReference>
<evidence type="ECO:0000259" key="1">
    <source>
        <dbReference type="Pfam" id="PF13640"/>
    </source>
</evidence>